<accession>A0A939HJS0</accession>
<dbReference type="Proteomes" id="UP000664164">
    <property type="component" value="Unassembled WGS sequence"/>
</dbReference>
<name>A0A939HJS0_9MICC</name>
<evidence type="ECO:0000313" key="1">
    <source>
        <dbReference type="EMBL" id="MBO1268568.1"/>
    </source>
</evidence>
<dbReference type="SUPFAM" id="SSF63829">
    <property type="entry name" value="Calcium-dependent phosphotriesterase"/>
    <property type="match status" value="1"/>
</dbReference>
<proteinExistence type="predicted"/>
<gene>
    <name evidence="1" type="ORF">J1902_11370</name>
</gene>
<reference evidence="1" key="1">
    <citation type="submission" date="2021-03" db="EMBL/GenBank/DDBJ databases">
        <title>A new species, PO-11, isolated from a karst cave deposit.</title>
        <authorList>
            <person name="Zhaoxiaoyong W."/>
        </authorList>
    </citation>
    <scope>NUCLEOTIDE SEQUENCE</scope>
    <source>
        <strain evidence="1">PO-11</strain>
    </source>
</reference>
<keyword evidence="2" id="KW-1185">Reference proteome</keyword>
<evidence type="ECO:0008006" key="3">
    <source>
        <dbReference type="Google" id="ProtNLM"/>
    </source>
</evidence>
<dbReference type="InterPro" id="IPR015943">
    <property type="entry name" value="WD40/YVTN_repeat-like_dom_sf"/>
</dbReference>
<dbReference type="Gene3D" id="2.130.10.10">
    <property type="entry name" value="YVTN repeat-like/Quinoprotein amine dehydrogenase"/>
    <property type="match status" value="1"/>
</dbReference>
<evidence type="ECO:0000313" key="2">
    <source>
        <dbReference type="Proteomes" id="UP000664164"/>
    </source>
</evidence>
<comment type="caution">
    <text evidence="1">The sequence shown here is derived from an EMBL/GenBank/DDBJ whole genome shotgun (WGS) entry which is preliminary data.</text>
</comment>
<organism evidence="1 2">
    <name type="scientific">Arthrobacter cavernae</name>
    <dbReference type="NCBI Taxonomy" id="2817681"/>
    <lineage>
        <taxon>Bacteria</taxon>
        <taxon>Bacillati</taxon>
        <taxon>Actinomycetota</taxon>
        <taxon>Actinomycetes</taxon>
        <taxon>Micrococcales</taxon>
        <taxon>Micrococcaceae</taxon>
        <taxon>Arthrobacter</taxon>
    </lineage>
</organism>
<protein>
    <recommendedName>
        <fullName evidence="3">Superoxide dismutase</fullName>
    </recommendedName>
</protein>
<dbReference type="AlphaFoldDB" id="A0A939HJS0"/>
<dbReference type="EMBL" id="JAFNLL010000026">
    <property type="protein sequence ID" value="MBO1268568.1"/>
    <property type="molecule type" value="Genomic_DNA"/>
</dbReference>
<sequence length="284" mass="28393">MVIPAPLASAKPPAAPSVIELTGASSAEGIAAGRGSTFFAGDLALGDIREGTAQLFIDAPAGRAAVGMTTDLRNSLLFVAGGGTGQGYVYNTDTGAAVAEYQLTTLGGFINDVTLARDGAWFTNSNRGELYFVPVGHHGELGDVETLTLSGPAADTSSAFNLNGIAAAAGGRMLIVAHSGNGALYTVNPATGASAAIAGVSVPAVDGTTVKGDTLWAVQNQLNQISRVSLASDLSSGVVQGVIASPGFQTPTTAALLGNTLAVVNAKFFTPGATDFEVVLVPAR</sequence>